<evidence type="ECO:0000256" key="6">
    <source>
        <dbReference type="PIRSR" id="PIRSR602678-1"/>
    </source>
</evidence>
<organism evidence="7 8">
    <name type="scientific">Abditibacterium utsteinense</name>
    <dbReference type="NCBI Taxonomy" id="1960156"/>
    <lineage>
        <taxon>Bacteria</taxon>
        <taxon>Pseudomonadati</taxon>
        <taxon>Abditibacteriota</taxon>
        <taxon>Abditibacteriia</taxon>
        <taxon>Abditibacteriales</taxon>
        <taxon>Abditibacteriaceae</taxon>
        <taxon>Abditibacterium</taxon>
    </lineage>
</organism>
<dbReference type="PANTHER" id="PTHR13799">
    <property type="entry name" value="NGG1 INTERACTING FACTOR 3"/>
    <property type="match status" value="1"/>
</dbReference>
<keyword evidence="4 5" id="KW-0479">Metal-binding</keyword>
<evidence type="ECO:0000256" key="4">
    <source>
        <dbReference type="ARBA" id="ARBA00022723"/>
    </source>
</evidence>
<evidence type="ECO:0000256" key="5">
    <source>
        <dbReference type="PIRNR" id="PIRNR037489"/>
    </source>
</evidence>
<dbReference type="RefSeq" id="WP_106380672.1">
    <property type="nucleotide sequence ID" value="NZ_NIGF01000014.1"/>
</dbReference>
<comment type="subunit">
    <text evidence="2">Homohexamer.</text>
</comment>
<dbReference type="NCBIfam" id="TIGR00486">
    <property type="entry name" value="YbgI_SA1388"/>
    <property type="match status" value="1"/>
</dbReference>
<dbReference type="OrthoDB" id="9792792at2"/>
<proteinExistence type="inferred from homology"/>
<evidence type="ECO:0000256" key="3">
    <source>
        <dbReference type="ARBA" id="ARBA00022112"/>
    </source>
</evidence>
<dbReference type="AlphaFoldDB" id="A0A2S8SR86"/>
<dbReference type="InterPro" id="IPR017221">
    <property type="entry name" value="DUF34/NIF3_bac"/>
</dbReference>
<sequence>MPTIKTLLNALDARFPFSHAESWDKTGLQIGDANSSVDSVFVAYEITDAVLDAAQSFDCLVVYHPLLFRPLENLDFKNHTARLAARILTKNQSLIAVHTALDGAAPPNALGDALAASLGLQNVEVLSPSGSEKLVKIGAMVPPDSLQKIADAMWNAGAGKIGFYDQASFQTEGKGTFRPLDGARPFEGEIGARSEVAEVRLEVIAPESGWKNVVAALQEAHPYEEVAFDVTLLLNSTKNEEFGPARIGEIPACGLKDFAARVQSALSPPNLRVVSTKNEEIRKVVCTPGAGASFIGAAARAGADVLVCGDIKHHDALQARALGLSLVDVTHAATERATIPLMAGVLETVAGLEVRRGEMQNPFEAI</sequence>
<dbReference type="Pfam" id="PF01784">
    <property type="entry name" value="DUF34_NIF3"/>
    <property type="match status" value="1"/>
</dbReference>
<reference evidence="7 8" key="1">
    <citation type="journal article" date="2018" name="Syst. Appl. Microbiol.">
        <title>Abditibacterium utsteinense sp. nov., the first cultivated member of candidate phylum FBP, isolated from ice-free Antarctic soil samples.</title>
        <authorList>
            <person name="Tahon G."/>
            <person name="Tytgat B."/>
            <person name="Lebbe L."/>
            <person name="Carlier A."/>
            <person name="Willems A."/>
        </authorList>
    </citation>
    <scope>NUCLEOTIDE SEQUENCE [LARGE SCALE GENOMIC DNA]</scope>
    <source>
        <strain evidence="7 8">LMG 29911</strain>
    </source>
</reference>
<dbReference type="PANTHER" id="PTHR13799:SF14">
    <property type="entry name" value="GTP CYCLOHYDROLASE 1 TYPE 2 HOMOLOG"/>
    <property type="match status" value="1"/>
</dbReference>
<feature type="binding site" evidence="6">
    <location>
        <position position="331"/>
    </location>
    <ligand>
        <name>a divalent metal cation</name>
        <dbReference type="ChEBI" id="CHEBI:60240"/>
        <label>1</label>
    </ligand>
</feature>
<dbReference type="FunCoup" id="A0A2S8SR86">
    <property type="interactions" value="181"/>
</dbReference>
<comment type="similarity">
    <text evidence="1 5">Belongs to the GTP cyclohydrolase I type 2/NIF3 family.</text>
</comment>
<evidence type="ECO:0000313" key="8">
    <source>
        <dbReference type="Proteomes" id="UP000237684"/>
    </source>
</evidence>
<dbReference type="SUPFAM" id="SSF102705">
    <property type="entry name" value="NIF3 (NGG1p interacting factor 3)-like"/>
    <property type="match status" value="1"/>
</dbReference>
<keyword evidence="8" id="KW-1185">Reference proteome</keyword>
<accession>A0A2S8SR86</accession>
<feature type="binding site" evidence="6">
    <location>
        <position position="64"/>
    </location>
    <ligand>
        <name>a divalent metal cation</name>
        <dbReference type="ChEBI" id="CHEBI:60240"/>
        <label>2</label>
    </ligand>
</feature>
<dbReference type="InParanoid" id="A0A2S8SR86"/>
<dbReference type="InterPro" id="IPR036069">
    <property type="entry name" value="DUF34/NIF3_sf"/>
</dbReference>
<comment type="caution">
    <text evidence="7">The sequence shown here is derived from an EMBL/GenBank/DDBJ whole genome shotgun (WGS) entry which is preliminary data.</text>
</comment>
<name>A0A2S8SR86_9BACT</name>
<dbReference type="FunFam" id="3.40.1390.30:FF:000001">
    <property type="entry name" value="GTP cyclohydrolase 1 type 2"/>
    <property type="match status" value="1"/>
</dbReference>
<gene>
    <name evidence="7" type="ORF">B1R32_11485</name>
</gene>
<evidence type="ECO:0000313" key="7">
    <source>
        <dbReference type="EMBL" id="PQV63259.1"/>
    </source>
</evidence>
<dbReference type="GO" id="GO:0005737">
    <property type="term" value="C:cytoplasm"/>
    <property type="evidence" value="ECO:0007669"/>
    <property type="project" value="TreeGrafter"/>
</dbReference>
<dbReference type="InterPro" id="IPR015867">
    <property type="entry name" value="N-reg_PII/ATP_PRibTrfase_C"/>
</dbReference>
<dbReference type="EMBL" id="NIGF01000014">
    <property type="protein sequence ID" value="PQV63259.1"/>
    <property type="molecule type" value="Genomic_DNA"/>
</dbReference>
<dbReference type="Gene3D" id="3.30.70.120">
    <property type="match status" value="1"/>
</dbReference>
<feature type="binding site" evidence="6">
    <location>
        <position position="102"/>
    </location>
    <ligand>
        <name>a divalent metal cation</name>
        <dbReference type="ChEBI" id="CHEBI:60240"/>
        <label>1</label>
    </ligand>
</feature>
<feature type="binding site" evidence="6">
    <location>
        <position position="335"/>
    </location>
    <ligand>
        <name>a divalent metal cation</name>
        <dbReference type="ChEBI" id="CHEBI:60240"/>
        <label>1</label>
    </ligand>
</feature>
<evidence type="ECO:0000256" key="1">
    <source>
        <dbReference type="ARBA" id="ARBA00006964"/>
    </source>
</evidence>
<dbReference type="InterPro" id="IPR002678">
    <property type="entry name" value="DUF34/NIF3"/>
</dbReference>
<protein>
    <recommendedName>
        <fullName evidence="3 5">GTP cyclohydrolase 1 type 2 homolog</fullName>
    </recommendedName>
</protein>
<dbReference type="GO" id="GO:0046872">
    <property type="term" value="F:metal ion binding"/>
    <property type="evidence" value="ECO:0007669"/>
    <property type="project" value="UniProtKB-UniRule"/>
</dbReference>
<evidence type="ECO:0000256" key="2">
    <source>
        <dbReference type="ARBA" id="ARBA00011643"/>
    </source>
</evidence>
<dbReference type="Gene3D" id="3.40.1390.30">
    <property type="entry name" value="NIF3 (NGG1p interacting factor 3)-like"/>
    <property type="match status" value="1"/>
</dbReference>
<dbReference type="Proteomes" id="UP000237684">
    <property type="component" value="Unassembled WGS sequence"/>
</dbReference>
<dbReference type="PIRSF" id="PIRSF037489">
    <property type="entry name" value="UCP037489_NIF3_YqfO"/>
    <property type="match status" value="1"/>
</dbReference>